<protein>
    <submittedName>
        <fullName evidence="5">Dimethylallyltranstransferase</fullName>
    </submittedName>
</protein>
<dbReference type="Pfam" id="PF00348">
    <property type="entry name" value="polyprenyl_synt"/>
    <property type="match status" value="1"/>
</dbReference>
<keyword evidence="2" id="KW-0479">Metal-binding</keyword>
<dbReference type="SUPFAM" id="SSF48576">
    <property type="entry name" value="Terpenoid synthases"/>
    <property type="match status" value="1"/>
</dbReference>
<gene>
    <name evidence="5" type="ORF">AWN90_24890</name>
</gene>
<dbReference type="GO" id="GO:0004659">
    <property type="term" value="F:prenyltransferase activity"/>
    <property type="evidence" value="ECO:0007669"/>
    <property type="project" value="InterPro"/>
</dbReference>
<dbReference type="GO" id="GO:0008299">
    <property type="term" value="P:isoprenoid biosynthetic process"/>
    <property type="evidence" value="ECO:0007669"/>
    <property type="project" value="InterPro"/>
</dbReference>
<reference evidence="5 6" key="1">
    <citation type="submission" date="2016-04" db="EMBL/GenBank/DDBJ databases">
        <authorList>
            <person name="Evans L.H."/>
            <person name="Alamgir A."/>
            <person name="Owens N."/>
            <person name="Weber N.D."/>
            <person name="Virtaneva K."/>
            <person name="Barbian K."/>
            <person name="Babar A."/>
            <person name="Rosenke K."/>
        </authorList>
    </citation>
    <scope>NUCLEOTIDE SEQUENCE [LARGE SCALE GENOMIC DNA]</scope>
    <source>
        <strain evidence="5 6">IFM 0406</strain>
    </source>
</reference>
<dbReference type="InterPro" id="IPR033749">
    <property type="entry name" value="Polyprenyl_synt_CS"/>
</dbReference>
<dbReference type="SFLD" id="SFLDG01017">
    <property type="entry name" value="Polyprenyl_Transferase_Like"/>
    <property type="match status" value="1"/>
</dbReference>
<dbReference type="Proteomes" id="UP000076512">
    <property type="component" value="Unassembled WGS sequence"/>
</dbReference>
<dbReference type="SFLD" id="SFLDS00005">
    <property type="entry name" value="Isoprenoid_Synthase_Type_I"/>
    <property type="match status" value="1"/>
</dbReference>
<name>A0A164NGB8_9NOCA</name>
<dbReference type="GO" id="GO:0046872">
    <property type="term" value="F:metal ion binding"/>
    <property type="evidence" value="ECO:0007669"/>
    <property type="project" value="UniProtKB-KW"/>
</dbReference>
<dbReference type="CDD" id="cd00685">
    <property type="entry name" value="Trans_IPPS_HT"/>
    <property type="match status" value="1"/>
</dbReference>
<dbReference type="RefSeq" id="WP_067587598.1">
    <property type="nucleotide sequence ID" value="NZ_JABMCZ010000005.1"/>
</dbReference>
<evidence type="ECO:0000256" key="2">
    <source>
        <dbReference type="ARBA" id="ARBA00022723"/>
    </source>
</evidence>
<dbReference type="AlphaFoldDB" id="A0A164NGB8"/>
<evidence type="ECO:0000313" key="5">
    <source>
        <dbReference type="EMBL" id="KZM74333.1"/>
    </source>
</evidence>
<keyword evidence="3" id="KW-0460">Magnesium</keyword>
<evidence type="ECO:0000256" key="3">
    <source>
        <dbReference type="ARBA" id="ARBA00022842"/>
    </source>
</evidence>
<dbReference type="InterPro" id="IPR000092">
    <property type="entry name" value="Polyprenyl_synt"/>
</dbReference>
<dbReference type="STRING" id="455432.AWN90_24890"/>
<sequence length="338" mass="35545">MTVTALSGVDSGHNAVRSALHRAVTQLDDTIRPVVAYHLGWCDEHGNPVSANGGKSIRSRLALLAAAAAGGDEACAVPGAVAVELVHNFSLVHDDLMDRDATRRHRPTVWAVWGDAIAILAGDAMLSLAHEVLLDSGSPHAVSAARVVGAATRDLIYGQSADVGFEHRDDVGLDECVRMAENKTAALLAASVVVGGVLAAAPPATVTALGCYGRNIGLAFQLVDDLLGIWGRPEVTGKPVFSDLRSRKKTLPVTWTVRAGGDTGRELARLLTGPGEPTDDELQAAADLIESGGGRQWARAEARRRVHAAERALDSVPLCAEPHRELADLANFIIERSA</sequence>
<dbReference type="PROSITE" id="PS00444">
    <property type="entry name" value="POLYPRENYL_SYNTHASE_2"/>
    <property type="match status" value="1"/>
</dbReference>
<dbReference type="Gene3D" id="1.10.600.10">
    <property type="entry name" value="Farnesyl Diphosphate Synthase"/>
    <property type="match status" value="1"/>
</dbReference>
<dbReference type="OrthoDB" id="4497239at2"/>
<dbReference type="PANTHER" id="PTHR12001:SF71">
    <property type="entry name" value="(2E,6E)-FARNESYL DIPHOSPHATE SYNTHASE"/>
    <property type="match status" value="1"/>
</dbReference>
<proteinExistence type="inferred from homology"/>
<evidence type="ECO:0000256" key="4">
    <source>
        <dbReference type="RuleBase" id="RU004466"/>
    </source>
</evidence>
<comment type="caution">
    <text evidence="5">The sequence shown here is derived from an EMBL/GenBank/DDBJ whole genome shotgun (WGS) entry which is preliminary data.</text>
</comment>
<organism evidence="5 6">
    <name type="scientific">Nocardia terpenica</name>
    <dbReference type="NCBI Taxonomy" id="455432"/>
    <lineage>
        <taxon>Bacteria</taxon>
        <taxon>Bacillati</taxon>
        <taxon>Actinomycetota</taxon>
        <taxon>Actinomycetes</taxon>
        <taxon>Mycobacteriales</taxon>
        <taxon>Nocardiaceae</taxon>
        <taxon>Nocardia</taxon>
    </lineage>
</organism>
<comment type="similarity">
    <text evidence="4">Belongs to the FPP/GGPP synthase family.</text>
</comment>
<keyword evidence="4 5" id="KW-0808">Transferase</keyword>
<dbReference type="PANTHER" id="PTHR12001">
    <property type="entry name" value="GERANYLGERANYL PYROPHOSPHATE SYNTHASE"/>
    <property type="match status" value="1"/>
</dbReference>
<evidence type="ECO:0000256" key="1">
    <source>
        <dbReference type="ARBA" id="ARBA00005128"/>
    </source>
</evidence>
<evidence type="ECO:0000313" key="6">
    <source>
        <dbReference type="Proteomes" id="UP000076512"/>
    </source>
</evidence>
<keyword evidence="6" id="KW-1185">Reference proteome</keyword>
<dbReference type="PROSITE" id="PS00723">
    <property type="entry name" value="POLYPRENYL_SYNTHASE_1"/>
    <property type="match status" value="1"/>
</dbReference>
<dbReference type="EMBL" id="LWGR01000005">
    <property type="protein sequence ID" value="KZM74333.1"/>
    <property type="molecule type" value="Genomic_DNA"/>
</dbReference>
<dbReference type="InterPro" id="IPR008949">
    <property type="entry name" value="Isoprenoid_synthase_dom_sf"/>
</dbReference>
<accession>A0A164NGB8</accession>
<comment type="pathway">
    <text evidence="1">Isoprenoid biosynthesis.</text>
</comment>